<dbReference type="EMBL" id="UOGG01000041">
    <property type="protein sequence ID" value="VAX27776.1"/>
    <property type="molecule type" value="Genomic_DNA"/>
</dbReference>
<sequence length="64" mass="7550">VIYVYLTHQALDRLIPQILPFLKPSTRIVSYRFCLRSRQPAKTNSKQNLFMYRLDKGTKVDGYS</sequence>
<organism evidence="1">
    <name type="scientific">hydrothermal vent metagenome</name>
    <dbReference type="NCBI Taxonomy" id="652676"/>
    <lineage>
        <taxon>unclassified sequences</taxon>
        <taxon>metagenomes</taxon>
        <taxon>ecological metagenomes</taxon>
    </lineage>
</organism>
<name>A0A3B1CBC9_9ZZZZ</name>
<dbReference type="InterPro" id="IPR029063">
    <property type="entry name" value="SAM-dependent_MTases_sf"/>
</dbReference>
<proteinExistence type="predicted"/>
<gene>
    <name evidence="1" type="ORF">MNBD_NITROSPINAE05-278</name>
</gene>
<accession>A0A3B1CBC9</accession>
<evidence type="ECO:0000313" key="1">
    <source>
        <dbReference type="EMBL" id="VAX27776.1"/>
    </source>
</evidence>
<feature type="non-terminal residue" evidence="1">
    <location>
        <position position="1"/>
    </location>
</feature>
<protein>
    <submittedName>
        <fullName evidence="1">Uncharacterized protein</fullName>
    </submittedName>
</protein>
<reference evidence="1" key="1">
    <citation type="submission" date="2018-06" db="EMBL/GenBank/DDBJ databases">
        <authorList>
            <person name="Zhirakovskaya E."/>
        </authorList>
    </citation>
    <scope>NUCLEOTIDE SEQUENCE</scope>
</reference>
<dbReference type="AlphaFoldDB" id="A0A3B1CBC9"/>
<dbReference type="Gene3D" id="3.40.50.150">
    <property type="entry name" value="Vaccinia Virus protein VP39"/>
    <property type="match status" value="1"/>
</dbReference>